<evidence type="ECO:0000256" key="7">
    <source>
        <dbReference type="ARBA" id="ARBA00034808"/>
    </source>
</evidence>
<evidence type="ECO:0000256" key="5">
    <source>
        <dbReference type="ARBA" id="ARBA00023235"/>
    </source>
</evidence>
<evidence type="ECO:0000313" key="11">
    <source>
        <dbReference type="EMBL" id="MBN3579204.1"/>
    </source>
</evidence>
<dbReference type="PANTHER" id="PTHR11070:SF63">
    <property type="entry name" value="DNA HELICASE IV"/>
    <property type="match status" value="1"/>
</dbReference>
<feature type="binding site" evidence="9">
    <location>
        <begin position="194"/>
        <end position="201"/>
    </location>
    <ligand>
        <name>ATP</name>
        <dbReference type="ChEBI" id="CHEBI:30616"/>
    </ligand>
</feature>
<dbReference type="RefSeq" id="WP_206371203.1">
    <property type="nucleotide sequence ID" value="NZ_CAWPTM010000093.1"/>
</dbReference>
<dbReference type="InterPro" id="IPR000212">
    <property type="entry name" value="DNA_helicase_UvrD/REP"/>
</dbReference>
<keyword evidence="3 9" id="KW-0347">Helicase</keyword>
<comment type="catalytic activity">
    <reaction evidence="6">
        <text>Couples ATP hydrolysis with the unwinding of duplex DNA by translocating in the 3'-5' direction.</text>
        <dbReference type="EC" id="5.6.2.4"/>
    </reaction>
</comment>
<dbReference type="PANTHER" id="PTHR11070">
    <property type="entry name" value="UVRD / RECB / PCRA DNA HELICASE FAMILY MEMBER"/>
    <property type="match status" value="1"/>
</dbReference>
<dbReference type="SUPFAM" id="SSF52540">
    <property type="entry name" value="P-loop containing nucleoside triphosphate hydrolases"/>
    <property type="match status" value="1"/>
</dbReference>
<evidence type="ECO:0000256" key="8">
    <source>
        <dbReference type="ARBA" id="ARBA00048988"/>
    </source>
</evidence>
<evidence type="ECO:0000256" key="1">
    <source>
        <dbReference type="ARBA" id="ARBA00022741"/>
    </source>
</evidence>
<organism evidence="11 12">
    <name type="scientific">Vibrio neptunius</name>
    <dbReference type="NCBI Taxonomy" id="170651"/>
    <lineage>
        <taxon>Bacteria</taxon>
        <taxon>Pseudomonadati</taxon>
        <taxon>Pseudomonadota</taxon>
        <taxon>Gammaproteobacteria</taxon>
        <taxon>Vibrionales</taxon>
        <taxon>Vibrionaceae</taxon>
        <taxon>Vibrio</taxon>
    </lineage>
</organism>
<keyword evidence="4 9" id="KW-0067">ATP-binding</keyword>
<dbReference type="InterPro" id="IPR014017">
    <property type="entry name" value="DNA_helicase_UvrD-like_C"/>
</dbReference>
<dbReference type="Pfam" id="PF00580">
    <property type="entry name" value="UvrD-helicase"/>
    <property type="match status" value="1"/>
</dbReference>
<dbReference type="PROSITE" id="PS51198">
    <property type="entry name" value="UVRD_HELICASE_ATP_BIND"/>
    <property type="match status" value="1"/>
</dbReference>
<keyword evidence="12" id="KW-1185">Reference proteome</keyword>
<evidence type="ECO:0000256" key="2">
    <source>
        <dbReference type="ARBA" id="ARBA00022801"/>
    </source>
</evidence>
<comment type="caution">
    <text evidence="11">The sequence shown here is derived from an EMBL/GenBank/DDBJ whole genome shotgun (WGS) entry which is preliminary data.</text>
</comment>
<reference evidence="11 12" key="1">
    <citation type="submission" date="2021-02" db="EMBL/GenBank/DDBJ databases">
        <title>Draft Genome Sequences of 5 Vibrio neptunius Strains Isolated From of Bivalve Hatcheries.</title>
        <authorList>
            <person name="Galvis F."/>
            <person name="Barja J.L."/>
            <person name="Lemos M.L."/>
            <person name="Balado M."/>
        </authorList>
    </citation>
    <scope>NUCLEOTIDE SEQUENCE [LARGE SCALE GENOMIC DNA]</scope>
    <source>
        <strain evidence="11 12">PP-145.98</strain>
    </source>
</reference>
<comment type="catalytic activity">
    <reaction evidence="8">
        <text>ATP + H2O = ADP + phosphate + H(+)</text>
        <dbReference type="Rhea" id="RHEA:13065"/>
        <dbReference type="ChEBI" id="CHEBI:15377"/>
        <dbReference type="ChEBI" id="CHEBI:15378"/>
        <dbReference type="ChEBI" id="CHEBI:30616"/>
        <dbReference type="ChEBI" id="CHEBI:43474"/>
        <dbReference type="ChEBI" id="CHEBI:456216"/>
        <dbReference type="EC" id="5.6.2.4"/>
    </reaction>
</comment>
<evidence type="ECO:0000256" key="4">
    <source>
        <dbReference type="ARBA" id="ARBA00022840"/>
    </source>
</evidence>
<evidence type="ECO:0000259" key="10">
    <source>
        <dbReference type="PROSITE" id="PS51198"/>
    </source>
</evidence>
<feature type="domain" description="UvrD-like helicase ATP-binding" evidence="10">
    <location>
        <begin position="173"/>
        <end position="678"/>
    </location>
</feature>
<dbReference type="Gene3D" id="3.40.50.300">
    <property type="entry name" value="P-loop containing nucleotide triphosphate hydrolases"/>
    <property type="match status" value="3"/>
</dbReference>
<dbReference type="Pfam" id="PF13361">
    <property type="entry name" value="UvrD_C"/>
    <property type="match status" value="1"/>
</dbReference>
<keyword evidence="5" id="KW-0413">Isomerase</keyword>
<evidence type="ECO:0000256" key="3">
    <source>
        <dbReference type="ARBA" id="ARBA00022806"/>
    </source>
</evidence>
<proteinExistence type="predicted"/>
<keyword evidence="2 9" id="KW-0378">Hydrolase</keyword>
<gene>
    <name evidence="11" type="ORF">JYA62_16195</name>
</gene>
<accession>A0ABS3A5Q2</accession>
<evidence type="ECO:0000256" key="6">
    <source>
        <dbReference type="ARBA" id="ARBA00034617"/>
    </source>
</evidence>
<evidence type="ECO:0000313" key="12">
    <source>
        <dbReference type="Proteomes" id="UP000779070"/>
    </source>
</evidence>
<name>A0ABS3A5Q2_9VIBR</name>
<keyword evidence="1 9" id="KW-0547">Nucleotide-binding</keyword>
<dbReference type="InterPro" id="IPR027417">
    <property type="entry name" value="P-loop_NTPase"/>
</dbReference>
<dbReference type="EMBL" id="JAFHLB010000022">
    <property type="protein sequence ID" value="MBN3579204.1"/>
    <property type="molecule type" value="Genomic_DNA"/>
</dbReference>
<dbReference type="InterPro" id="IPR014016">
    <property type="entry name" value="UvrD-like_ATP-bd"/>
</dbReference>
<evidence type="ECO:0000256" key="9">
    <source>
        <dbReference type="PROSITE-ProRule" id="PRU00560"/>
    </source>
</evidence>
<sequence>MSKSDNINSDAPFLYKMFKAIPLEQHKHLINLYKQSIADFKYLKGSSISKSKHNEFVEKMESNHARLLKNVNNNHADNLFLKDSEITKQARVIEEKSEQINAYIEIAKTYNLDIEDLYKRKNRISTKDIPVVPPQGLENSDYLKEKIDKFHKDVDAINDKEKEKEKEEQELIHKMSKQQEDMVFSNNRSVCVLAGAGSGKSTSLILRVIFLYEYLEIPFEEITVCTFTVESRKDFIKKLVLRCKQWGLTEFSEEVANSIVRTFHSLAFEVNQHLGGTGKALLFDNDNREKPDDDNVNQIPNLMEPRKRKNNQPSKTEVMQTELLKALYSQNVEFRNKLNNLYIYSFRLGEYQCDWDYEFAHESKLSEICLNTWTNLYPEQMDAILSKYPHSGTFTLNCGRQLKYHIYLPNLGLRVFLGITFEQCADKRIGKYKVSTLTRARNTLVTRQVTTQYCIAQSMFELQELLALEIQQRTEDVPIYESIPSFKFHCQGDYLSKKDDRNLIHNQFENIIDFSYSIGVPLYTLSEDDINILCKRSECNAIDSQFIWLAWLFHRAWMRKLDNEGYTTFNDIFHEFASPEHFAYKSGSSRVLKKFSHLLIDEFQDISPNIIGFFRQIKRHLFQTQTELEGSLMCIGDDFQSIYGWRGSSAQYITKFERYFTTAHSPEVLPLEDNFRSHPLILEAAQLPIDKIKVKSEKGYIVGANYDNHINPGCHFYPPLSIKNKGRSKPRNEIDYDLAAEKLEQELKDRKVTPEHPIYVLYRASSNRNQNSSDEHSKWNELLSSNTNKIKVIKSLTIHSSKGLEADCVFVLGDISTPVKHPIREGLYYESGDISSRYIDMQRDECHRLAYVAITRAKQSLHWFFKSSSRSDNLVYYLLR</sequence>
<dbReference type="EC" id="5.6.2.4" evidence="7"/>
<protein>
    <recommendedName>
        <fullName evidence="7">DNA 3'-5' helicase</fullName>
        <ecNumber evidence="7">5.6.2.4</ecNumber>
    </recommendedName>
</protein>
<dbReference type="Proteomes" id="UP000779070">
    <property type="component" value="Unassembled WGS sequence"/>
</dbReference>